<dbReference type="AlphaFoldDB" id="A0A1I7DYA5"/>
<evidence type="ECO:0000256" key="2">
    <source>
        <dbReference type="SAM" id="Phobius"/>
    </source>
</evidence>
<sequence>MPDTTHSTTRTPHDTHTTTTSTSTSGGSMGLAFVVGILVVVVAGMAWVLFGSATGTEDSGDINLTIEGAADAVKDAGAAVEGAANAVTAD</sequence>
<dbReference type="EMBL" id="FPAW01000037">
    <property type="protein sequence ID" value="SFU16651.1"/>
    <property type="molecule type" value="Genomic_DNA"/>
</dbReference>
<gene>
    <name evidence="3" type="ORF">SAMN05216236_13739</name>
</gene>
<protein>
    <submittedName>
        <fullName evidence="3">Uncharacterized protein</fullName>
    </submittedName>
</protein>
<name>A0A1I7DYA5_9RHOB</name>
<proteinExistence type="predicted"/>
<accession>A0A1I7DYA5</accession>
<keyword evidence="4" id="KW-1185">Reference proteome</keyword>
<evidence type="ECO:0000313" key="3">
    <source>
        <dbReference type="EMBL" id="SFU16651.1"/>
    </source>
</evidence>
<dbReference type="Proteomes" id="UP000182466">
    <property type="component" value="Unassembled WGS sequence"/>
</dbReference>
<keyword evidence="2" id="KW-1133">Transmembrane helix</keyword>
<evidence type="ECO:0000313" key="4">
    <source>
        <dbReference type="Proteomes" id="UP000182466"/>
    </source>
</evidence>
<feature type="region of interest" description="Disordered" evidence="1">
    <location>
        <begin position="1"/>
        <end position="28"/>
    </location>
</feature>
<keyword evidence="2" id="KW-0812">Transmembrane</keyword>
<keyword evidence="2" id="KW-0472">Membrane</keyword>
<dbReference type="STRING" id="999627.SAMN05216236_13739"/>
<organism evidence="3 4">
    <name type="scientific">Sedimentitalea nanhaiensis</name>
    <dbReference type="NCBI Taxonomy" id="999627"/>
    <lineage>
        <taxon>Bacteria</taxon>
        <taxon>Pseudomonadati</taxon>
        <taxon>Pseudomonadota</taxon>
        <taxon>Alphaproteobacteria</taxon>
        <taxon>Rhodobacterales</taxon>
        <taxon>Paracoccaceae</taxon>
        <taxon>Sedimentitalea</taxon>
    </lineage>
</organism>
<reference evidence="3 4" key="1">
    <citation type="submission" date="2016-10" db="EMBL/GenBank/DDBJ databases">
        <authorList>
            <person name="de Groot N.N."/>
        </authorList>
    </citation>
    <scope>NUCLEOTIDE SEQUENCE [LARGE SCALE GENOMIC DNA]</scope>
    <source>
        <strain evidence="3 4">CGMCC 1.10959</strain>
    </source>
</reference>
<feature type="compositionally biased region" description="Low complexity" evidence="1">
    <location>
        <begin position="1"/>
        <end position="10"/>
    </location>
</feature>
<feature type="compositionally biased region" description="Low complexity" evidence="1">
    <location>
        <begin position="17"/>
        <end position="28"/>
    </location>
</feature>
<evidence type="ECO:0000256" key="1">
    <source>
        <dbReference type="SAM" id="MobiDB-lite"/>
    </source>
</evidence>
<feature type="transmembrane region" description="Helical" evidence="2">
    <location>
        <begin position="29"/>
        <end position="50"/>
    </location>
</feature>
<dbReference type="RefSeq" id="WP_074920728.1">
    <property type="nucleotide sequence ID" value="NZ_FPAW01000037.1"/>
</dbReference>